<dbReference type="KEGG" id="tpal:117646579"/>
<evidence type="ECO:0000256" key="1">
    <source>
        <dbReference type="ARBA" id="ARBA00001971"/>
    </source>
</evidence>
<dbReference type="GeneID" id="117646579"/>
<keyword evidence="5" id="KW-0560">Oxidoreductase</keyword>
<evidence type="ECO:0000313" key="9">
    <source>
        <dbReference type="RefSeq" id="XP_034243513.1"/>
    </source>
</evidence>
<keyword evidence="7" id="KW-0503">Monooxygenase</keyword>
<comment type="cofactor">
    <cofactor evidence="1">
        <name>heme</name>
        <dbReference type="ChEBI" id="CHEBI:30413"/>
    </cofactor>
</comment>
<dbReference type="Proteomes" id="UP000515158">
    <property type="component" value="Unplaced"/>
</dbReference>
<evidence type="ECO:0000256" key="6">
    <source>
        <dbReference type="ARBA" id="ARBA00023004"/>
    </source>
</evidence>
<dbReference type="Pfam" id="PF00067">
    <property type="entry name" value="p450"/>
    <property type="match status" value="1"/>
</dbReference>
<accession>A0A6P8YTY0</accession>
<dbReference type="GO" id="GO:0004497">
    <property type="term" value="F:monooxygenase activity"/>
    <property type="evidence" value="ECO:0007669"/>
    <property type="project" value="UniProtKB-KW"/>
</dbReference>
<dbReference type="InParanoid" id="A0A6P8YTY0"/>
<dbReference type="AlphaFoldDB" id="A0A6P8YTY0"/>
<comment type="similarity">
    <text evidence="2">Belongs to the cytochrome P450 family.</text>
</comment>
<dbReference type="GO" id="GO:0005506">
    <property type="term" value="F:iron ion binding"/>
    <property type="evidence" value="ECO:0007669"/>
    <property type="project" value="InterPro"/>
</dbReference>
<dbReference type="GO" id="GO:0020037">
    <property type="term" value="F:heme binding"/>
    <property type="evidence" value="ECO:0007669"/>
    <property type="project" value="InterPro"/>
</dbReference>
<organism evidence="9">
    <name type="scientific">Thrips palmi</name>
    <name type="common">Melon thrips</name>
    <dbReference type="NCBI Taxonomy" id="161013"/>
    <lineage>
        <taxon>Eukaryota</taxon>
        <taxon>Metazoa</taxon>
        <taxon>Ecdysozoa</taxon>
        <taxon>Arthropoda</taxon>
        <taxon>Hexapoda</taxon>
        <taxon>Insecta</taxon>
        <taxon>Pterygota</taxon>
        <taxon>Neoptera</taxon>
        <taxon>Paraneoptera</taxon>
        <taxon>Thysanoptera</taxon>
        <taxon>Terebrantia</taxon>
        <taxon>Thripoidea</taxon>
        <taxon>Thripidae</taxon>
        <taxon>Thrips</taxon>
    </lineage>
</organism>
<keyword evidence="4" id="KW-0479">Metal-binding</keyword>
<evidence type="ECO:0000256" key="2">
    <source>
        <dbReference type="ARBA" id="ARBA00010617"/>
    </source>
</evidence>
<keyword evidence="8" id="KW-1185">Reference proteome</keyword>
<dbReference type="PANTHER" id="PTHR24291:SF50">
    <property type="entry name" value="BIFUNCTIONAL ALBAFLAVENONE MONOOXYGENASE_TERPENE SYNTHASE"/>
    <property type="match status" value="1"/>
</dbReference>
<dbReference type="SUPFAM" id="SSF48264">
    <property type="entry name" value="Cytochrome P450"/>
    <property type="match status" value="1"/>
</dbReference>
<dbReference type="OrthoDB" id="1470350at2759"/>
<dbReference type="InterPro" id="IPR050196">
    <property type="entry name" value="Cytochrome_P450_Monoox"/>
</dbReference>
<reference evidence="9" key="1">
    <citation type="submission" date="2025-08" db="UniProtKB">
        <authorList>
            <consortium name="RefSeq"/>
        </authorList>
    </citation>
    <scope>IDENTIFICATION</scope>
    <source>
        <tissue evidence="9">Total insect</tissue>
    </source>
</reference>
<dbReference type="PANTHER" id="PTHR24291">
    <property type="entry name" value="CYTOCHROME P450 FAMILY 4"/>
    <property type="match status" value="1"/>
</dbReference>
<protein>
    <submittedName>
        <fullName evidence="9">Uncharacterized protein LOC117646579</fullName>
    </submittedName>
</protein>
<proteinExistence type="inferred from homology"/>
<name>A0A6P8YTY0_THRPL</name>
<evidence type="ECO:0000256" key="5">
    <source>
        <dbReference type="ARBA" id="ARBA00023002"/>
    </source>
</evidence>
<evidence type="ECO:0000256" key="4">
    <source>
        <dbReference type="ARBA" id="ARBA00022723"/>
    </source>
</evidence>
<gene>
    <name evidence="9" type="primary">LOC117646579</name>
</gene>
<dbReference type="InterPro" id="IPR001128">
    <property type="entry name" value="Cyt_P450"/>
</dbReference>
<evidence type="ECO:0000313" key="8">
    <source>
        <dbReference type="Proteomes" id="UP000515158"/>
    </source>
</evidence>
<keyword evidence="3" id="KW-0349">Heme</keyword>
<dbReference type="InterPro" id="IPR036396">
    <property type="entry name" value="Cyt_P450_sf"/>
</dbReference>
<sequence length="169" mass="19584">MKRKEFSSKAQFFYGFIRFFIPRGLLQMNGPDWKVHRLALEPAIARDAVEPHFHVFSEAADNFSENLPRHAFDVHKALALPLVRVFMRVAILPDELGPADEQRLRDAAHLLDNMLEAVNTRSFLPWLWPDCVFSRTSMGRSLRRQLSDLREFVDATIVQRRLQAGILNI</sequence>
<dbReference type="RefSeq" id="XP_034243513.1">
    <property type="nucleotide sequence ID" value="XM_034387622.1"/>
</dbReference>
<evidence type="ECO:0000256" key="7">
    <source>
        <dbReference type="ARBA" id="ARBA00023033"/>
    </source>
</evidence>
<keyword evidence="6" id="KW-0408">Iron</keyword>
<dbReference type="GO" id="GO:0016705">
    <property type="term" value="F:oxidoreductase activity, acting on paired donors, with incorporation or reduction of molecular oxygen"/>
    <property type="evidence" value="ECO:0007669"/>
    <property type="project" value="InterPro"/>
</dbReference>
<dbReference type="Gene3D" id="1.10.630.10">
    <property type="entry name" value="Cytochrome P450"/>
    <property type="match status" value="1"/>
</dbReference>
<evidence type="ECO:0000256" key="3">
    <source>
        <dbReference type="ARBA" id="ARBA00022617"/>
    </source>
</evidence>